<accession>A0A9W6GPL1</accession>
<reference evidence="1" key="1">
    <citation type="submission" date="2022-12" db="EMBL/GenBank/DDBJ databases">
        <title>Reference genome sequencing for broad-spectrum identification of bacterial and archaeal isolates by mass spectrometry.</title>
        <authorList>
            <person name="Sekiguchi Y."/>
            <person name="Tourlousse D.M."/>
        </authorList>
    </citation>
    <scope>NUCLEOTIDE SEQUENCE</scope>
    <source>
        <strain evidence="1">10succ1</strain>
    </source>
</reference>
<dbReference type="Proteomes" id="UP001144471">
    <property type="component" value="Unassembled WGS sequence"/>
</dbReference>
<keyword evidence="2" id="KW-1185">Reference proteome</keyword>
<protein>
    <submittedName>
        <fullName evidence="1">Uncharacterized protein</fullName>
    </submittedName>
</protein>
<evidence type="ECO:0000313" key="1">
    <source>
        <dbReference type="EMBL" id="GLI57492.1"/>
    </source>
</evidence>
<dbReference type="AlphaFoldDB" id="A0A9W6GPL1"/>
<sequence>MAIFVVRVFNLGYQEEIILGRRRFNQADLATFEQNSEEQIKRARGFNMSYKFSHVVRAVSEITEDGMAVVCGKAPAGNYTQAEEIYERFLLSHPDSNIQILDTDGNVVKELIS</sequence>
<evidence type="ECO:0000313" key="2">
    <source>
        <dbReference type="Proteomes" id="UP001144471"/>
    </source>
</evidence>
<dbReference type="RefSeq" id="WP_281837140.1">
    <property type="nucleotide sequence ID" value="NZ_BSDY01000019.1"/>
</dbReference>
<gene>
    <name evidence="1" type="ORF">PM10SUCC1_30060</name>
</gene>
<organism evidence="1 2">
    <name type="scientific">Propionigenium maris DSM 9537</name>
    <dbReference type="NCBI Taxonomy" id="1123000"/>
    <lineage>
        <taxon>Bacteria</taxon>
        <taxon>Fusobacteriati</taxon>
        <taxon>Fusobacteriota</taxon>
        <taxon>Fusobacteriia</taxon>
        <taxon>Fusobacteriales</taxon>
        <taxon>Fusobacteriaceae</taxon>
        <taxon>Propionigenium</taxon>
    </lineage>
</organism>
<dbReference type="EMBL" id="BSDY01000019">
    <property type="protein sequence ID" value="GLI57492.1"/>
    <property type="molecule type" value="Genomic_DNA"/>
</dbReference>
<name>A0A9W6GPL1_9FUSO</name>
<proteinExistence type="predicted"/>
<comment type="caution">
    <text evidence="1">The sequence shown here is derived from an EMBL/GenBank/DDBJ whole genome shotgun (WGS) entry which is preliminary data.</text>
</comment>